<reference evidence="1 2" key="1">
    <citation type="journal article" date="2019" name="Sci. Rep.">
        <title>Orb-weaving spider Araneus ventricosus genome elucidates the spidroin gene catalogue.</title>
        <authorList>
            <person name="Kono N."/>
            <person name="Nakamura H."/>
            <person name="Ohtoshi R."/>
            <person name="Moran D.A.P."/>
            <person name="Shinohara A."/>
            <person name="Yoshida Y."/>
            <person name="Fujiwara M."/>
            <person name="Mori M."/>
            <person name="Tomita M."/>
            <person name="Arakawa K."/>
        </authorList>
    </citation>
    <scope>NUCLEOTIDE SEQUENCE [LARGE SCALE GENOMIC DNA]</scope>
</reference>
<keyword evidence="2" id="KW-1185">Reference proteome</keyword>
<protein>
    <submittedName>
        <fullName evidence="1">Uncharacterized protein</fullName>
    </submittedName>
</protein>
<dbReference type="AlphaFoldDB" id="A0A4Y2D266"/>
<dbReference type="Proteomes" id="UP000499080">
    <property type="component" value="Unassembled WGS sequence"/>
</dbReference>
<gene>
    <name evidence="1" type="ORF">AVEN_179676_1</name>
</gene>
<evidence type="ECO:0000313" key="2">
    <source>
        <dbReference type="Proteomes" id="UP000499080"/>
    </source>
</evidence>
<accession>A0A4Y2D266</accession>
<evidence type="ECO:0000313" key="1">
    <source>
        <dbReference type="EMBL" id="GBM10197.1"/>
    </source>
</evidence>
<sequence>MIAIGTDALVLDIPSTFFGFNVETPRLLTDPVFQGVVHFLSQ</sequence>
<proteinExistence type="predicted"/>
<dbReference type="EMBL" id="BGPR01165090">
    <property type="protein sequence ID" value="GBM10197.1"/>
    <property type="molecule type" value="Genomic_DNA"/>
</dbReference>
<comment type="caution">
    <text evidence="1">The sequence shown here is derived from an EMBL/GenBank/DDBJ whole genome shotgun (WGS) entry which is preliminary data.</text>
</comment>
<name>A0A4Y2D266_ARAVE</name>
<organism evidence="1 2">
    <name type="scientific">Araneus ventricosus</name>
    <name type="common">Orbweaver spider</name>
    <name type="synonym">Epeira ventricosa</name>
    <dbReference type="NCBI Taxonomy" id="182803"/>
    <lineage>
        <taxon>Eukaryota</taxon>
        <taxon>Metazoa</taxon>
        <taxon>Ecdysozoa</taxon>
        <taxon>Arthropoda</taxon>
        <taxon>Chelicerata</taxon>
        <taxon>Arachnida</taxon>
        <taxon>Araneae</taxon>
        <taxon>Araneomorphae</taxon>
        <taxon>Entelegynae</taxon>
        <taxon>Araneoidea</taxon>
        <taxon>Araneidae</taxon>
        <taxon>Araneus</taxon>
    </lineage>
</organism>
<feature type="non-terminal residue" evidence="1">
    <location>
        <position position="42"/>
    </location>
</feature>